<dbReference type="AlphaFoldDB" id="A0AAE3LTP3"/>
<proteinExistence type="predicted"/>
<dbReference type="PROSITE" id="PS51257">
    <property type="entry name" value="PROKAR_LIPOPROTEIN"/>
    <property type="match status" value="1"/>
</dbReference>
<dbReference type="InterPro" id="IPR011426">
    <property type="entry name" value="CamS"/>
</dbReference>
<dbReference type="RefSeq" id="WP_263073961.1">
    <property type="nucleotide sequence ID" value="NZ_JAOUSF010000004.1"/>
</dbReference>
<sequence>MRKLMISAFLVVFLLSGCLPSLDQQDEVVQENNENTKEKAIVPKYQISDSYYRTLTPFEPSGSRGTVVSNLNTRFDSDEMEEGLLRLSQNSFSTETYIFQEGQYLDKETVTEWLKRKTDDADSLGLNPKLEADTQEGHEQNPIYLASILEHNYLVKSDDNTVKLGGISIGLALNSVYSYSIYDEKGNRTNYEYKISDKKLLEQGKKIAEQVISRLRNIEGLEEIPITIGLFKGKAETSVLPGNYVAYSTATKGTSLEWNDVKEKYVLFPSSEASKNYIDDWNKFDLFQNDVSDYFPNYNGIVGTAFYVNDELNKLSVEINMQFYGKSEVIGFSQYIAGLIVNYFEEHWVVEVKVMSANGQEALILKEPDMDEPFVHIY</sequence>
<protein>
    <submittedName>
        <fullName evidence="2">CamS family sex pheromone protein</fullName>
    </submittedName>
</protein>
<dbReference type="EMBL" id="JAOUSF010000004">
    <property type="protein sequence ID" value="MCU9614308.1"/>
    <property type="molecule type" value="Genomic_DNA"/>
</dbReference>
<dbReference type="CDD" id="cd13440">
    <property type="entry name" value="CamS_repeat_2"/>
    <property type="match status" value="1"/>
</dbReference>
<comment type="caution">
    <text evidence="2">The sequence shown here is derived from an EMBL/GenBank/DDBJ whole genome shotgun (WGS) entry which is preliminary data.</text>
</comment>
<keyword evidence="1" id="KW-0732">Signal</keyword>
<organism evidence="2 3">
    <name type="scientific">Perspicuibacillus lycopersici</name>
    <dbReference type="NCBI Taxonomy" id="1325689"/>
    <lineage>
        <taxon>Bacteria</taxon>
        <taxon>Bacillati</taxon>
        <taxon>Bacillota</taxon>
        <taxon>Bacilli</taxon>
        <taxon>Bacillales</taxon>
        <taxon>Bacillaceae</taxon>
        <taxon>Perspicuibacillus</taxon>
    </lineage>
</organism>
<evidence type="ECO:0000313" key="2">
    <source>
        <dbReference type="EMBL" id="MCU9614308.1"/>
    </source>
</evidence>
<evidence type="ECO:0000313" key="3">
    <source>
        <dbReference type="Proteomes" id="UP001209318"/>
    </source>
</evidence>
<evidence type="ECO:0000256" key="1">
    <source>
        <dbReference type="SAM" id="SignalP"/>
    </source>
</evidence>
<dbReference type="Proteomes" id="UP001209318">
    <property type="component" value="Unassembled WGS sequence"/>
</dbReference>
<dbReference type="Gene3D" id="3.10.570.10">
    <property type="entry name" value="sex pheromone staph- cam373 precursor domain"/>
    <property type="match status" value="1"/>
</dbReference>
<dbReference type="PIRSF" id="PIRSF012509">
    <property type="entry name" value="CamS"/>
    <property type="match status" value="1"/>
</dbReference>
<accession>A0AAE3LTP3</accession>
<keyword evidence="3" id="KW-1185">Reference proteome</keyword>
<dbReference type="Pfam" id="PF07537">
    <property type="entry name" value="CamS"/>
    <property type="match status" value="1"/>
</dbReference>
<gene>
    <name evidence="2" type="ORF">OEV98_12235</name>
</gene>
<reference evidence="2" key="1">
    <citation type="submission" date="2022-10" db="EMBL/GenBank/DDBJ databases">
        <title>Description of Fervidibacillus gen. nov. in the family Fervidibacillaceae fam. nov. with two species, Fervidibacillus albus sp. nov., and Fervidibacillus halotolerans sp. nov., isolated from tidal flat sediments.</title>
        <authorList>
            <person name="Kwon K.K."/>
            <person name="Yang S.-H."/>
        </authorList>
    </citation>
    <scope>NUCLEOTIDE SEQUENCE</scope>
    <source>
        <strain evidence="2">JCM 19140</strain>
    </source>
</reference>
<feature type="chain" id="PRO_5041932223" evidence="1">
    <location>
        <begin position="24"/>
        <end position="378"/>
    </location>
</feature>
<feature type="signal peptide" evidence="1">
    <location>
        <begin position="1"/>
        <end position="23"/>
    </location>
</feature>
<name>A0AAE3LTP3_9BACI</name>
<dbReference type="CDD" id="cd13441">
    <property type="entry name" value="CamS_repeat_1"/>
    <property type="match status" value="1"/>
</dbReference>